<dbReference type="InterPro" id="IPR001810">
    <property type="entry name" value="F-box_dom"/>
</dbReference>
<organism evidence="2 3">
    <name type="scientific">Gnathostoma spinigerum</name>
    <dbReference type="NCBI Taxonomy" id="75299"/>
    <lineage>
        <taxon>Eukaryota</taxon>
        <taxon>Metazoa</taxon>
        <taxon>Ecdysozoa</taxon>
        <taxon>Nematoda</taxon>
        <taxon>Chromadorea</taxon>
        <taxon>Rhabditida</taxon>
        <taxon>Spirurina</taxon>
        <taxon>Gnathostomatomorpha</taxon>
        <taxon>Gnathostomatoidea</taxon>
        <taxon>Gnathostomatidae</taxon>
        <taxon>Gnathostoma</taxon>
    </lineage>
</organism>
<dbReference type="SMART" id="SM00256">
    <property type="entry name" value="FBOX"/>
    <property type="match status" value="1"/>
</dbReference>
<accession>A0ABD6E9N9</accession>
<dbReference type="EMBL" id="JBGFUD010001796">
    <property type="protein sequence ID" value="MFH4976769.1"/>
    <property type="molecule type" value="Genomic_DNA"/>
</dbReference>
<dbReference type="Pfam" id="PF12937">
    <property type="entry name" value="F-box-like"/>
    <property type="match status" value="1"/>
</dbReference>
<protein>
    <recommendedName>
        <fullName evidence="1">F-box domain-containing protein</fullName>
    </recommendedName>
</protein>
<comment type="caution">
    <text evidence="2">The sequence shown here is derived from an EMBL/GenBank/DDBJ whole genome shotgun (WGS) entry which is preliminary data.</text>
</comment>
<proteinExistence type="predicted"/>
<feature type="domain" description="F-box" evidence="1">
    <location>
        <begin position="7"/>
        <end position="59"/>
    </location>
</feature>
<keyword evidence="3" id="KW-1185">Reference proteome</keyword>
<dbReference type="CDD" id="cd09917">
    <property type="entry name" value="F-box_SF"/>
    <property type="match status" value="1"/>
</dbReference>
<gene>
    <name evidence="2" type="ORF">AB6A40_003478</name>
</gene>
<dbReference type="Proteomes" id="UP001608902">
    <property type="component" value="Unassembled WGS sequence"/>
</dbReference>
<dbReference type="InterPro" id="IPR036047">
    <property type="entry name" value="F-box-like_dom_sf"/>
</dbReference>
<sequence>MVTSTVATTSVYLPNEILLEIWKHSTPNSKRKCRMVCRQWKTMIEKYRIPKTSFYWLSVSAHHSKIFLKGGGKTRCIEIPNDINELRKVLSLIEIDSMSPIRTGGYLYLDGALVTPEILRAIKAQKWNLHNLEIFGNPPWLSEYEVWSFVRDQNSNGVSRLKFVTINGYTITC</sequence>
<evidence type="ECO:0000313" key="3">
    <source>
        <dbReference type="Proteomes" id="UP001608902"/>
    </source>
</evidence>
<dbReference type="SUPFAM" id="SSF81383">
    <property type="entry name" value="F-box domain"/>
    <property type="match status" value="1"/>
</dbReference>
<dbReference type="Gene3D" id="1.20.1280.50">
    <property type="match status" value="1"/>
</dbReference>
<reference evidence="2 3" key="1">
    <citation type="submission" date="2024-08" db="EMBL/GenBank/DDBJ databases">
        <title>Gnathostoma spinigerum genome.</title>
        <authorList>
            <person name="Gonzalez-Bertolin B."/>
            <person name="Monzon S."/>
            <person name="Zaballos A."/>
            <person name="Jimenez P."/>
            <person name="Dekumyoy P."/>
            <person name="Varona S."/>
            <person name="Cuesta I."/>
            <person name="Sumanam S."/>
            <person name="Adisakwattana P."/>
            <person name="Gasser R.B."/>
            <person name="Hernandez-Gonzalez A."/>
            <person name="Young N.D."/>
            <person name="Perteguer M.J."/>
        </authorList>
    </citation>
    <scope>NUCLEOTIDE SEQUENCE [LARGE SCALE GENOMIC DNA]</scope>
    <source>
        <strain evidence="2">AL3</strain>
        <tissue evidence="2">Liver</tissue>
    </source>
</reference>
<evidence type="ECO:0000313" key="2">
    <source>
        <dbReference type="EMBL" id="MFH4976769.1"/>
    </source>
</evidence>
<name>A0ABD6E9N9_9BILA</name>
<dbReference type="PROSITE" id="PS50181">
    <property type="entry name" value="FBOX"/>
    <property type="match status" value="1"/>
</dbReference>
<dbReference type="AlphaFoldDB" id="A0ABD6E9N9"/>
<evidence type="ECO:0000259" key="1">
    <source>
        <dbReference type="PROSITE" id="PS50181"/>
    </source>
</evidence>